<reference evidence="12" key="1">
    <citation type="submission" date="2022-03" db="EMBL/GenBank/DDBJ databases">
        <authorList>
            <person name="Martin C."/>
        </authorList>
    </citation>
    <scope>NUCLEOTIDE SEQUENCE</scope>
</reference>
<dbReference type="CDD" id="cd00086">
    <property type="entry name" value="homeodomain"/>
    <property type="match status" value="1"/>
</dbReference>
<dbReference type="SUPFAM" id="SSF46689">
    <property type="entry name" value="Homeodomain-like"/>
    <property type="match status" value="1"/>
</dbReference>
<evidence type="ECO:0000256" key="5">
    <source>
        <dbReference type="ARBA" id="ARBA00023155"/>
    </source>
</evidence>
<keyword evidence="2" id="KW-0217">Developmental protein</keyword>
<proteinExistence type="inferred from homology"/>
<dbReference type="Proteomes" id="UP000749559">
    <property type="component" value="Unassembled WGS sequence"/>
</dbReference>
<organism evidence="12 13">
    <name type="scientific">Owenia fusiformis</name>
    <name type="common">Polychaete worm</name>
    <dbReference type="NCBI Taxonomy" id="6347"/>
    <lineage>
        <taxon>Eukaryota</taxon>
        <taxon>Metazoa</taxon>
        <taxon>Spiralia</taxon>
        <taxon>Lophotrochozoa</taxon>
        <taxon>Annelida</taxon>
        <taxon>Polychaeta</taxon>
        <taxon>Sedentaria</taxon>
        <taxon>Canalipalpata</taxon>
        <taxon>Sabellida</taxon>
        <taxon>Oweniida</taxon>
        <taxon>Oweniidae</taxon>
        <taxon>Owenia</taxon>
    </lineage>
</organism>
<evidence type="ECO:0000256" key="8">
    <source>
        <dbReference type="ARBA" id="ARBA00038165"/>
    </source>
</evidence>
<protein>
    <submittedName>
        <fullName evidence="12">Uncharacterized protein</fullName>
    </submittedName>
</protein>
<dbReference type="Pfam" id="PF00046">
    <property type="entry name" value="Homeodomain"/>
    <property type="match status" value="1"/>
</dbReference>
<evidence type="ECO:0000256" key="9">
    <source>
        <dbReference type="PROSITE-ProRule" id="PRU00108"/>
    </source>
</evidence>
<feature type="compositionally biased region" description="Polar residues" evidence="11">
    <location>
        <begin position="59"/>
        <end position="85"/>
    </location>
</feature>
<evidence type="ECO:0000256" key="10">
    <source>
        <dbReference type="RuleBase" id="RU000682"/>
    </source>
</evidence>
<dbReference type="InterPro" id="IPR001356">
    <property type="entry name" value="HD"/>
</dbReference>
<keyword evidence="6" id="KW-0804">Transcription</keyword>
<dbReference type="OrthoDB" id="6159439at2759"/>
<dbReference type="EMBL" id="CAIIXF020000005">
    <property type="protein sequence ID" value="CAH1784898.1"/>
    <property type="molecule type" value="Genomic_DNA"/>
</dbReference>
<feature type="DNA-binding region" description="Homeobox" evidence="9">
    <location>
        <begin position="221"/>
        <end position="280"/>
    </location>
</feature>
<feature type="compositionally biased region" description="Basic and acidic residues" evidence="11">
    <location>
        <begin position="44"/>
        <end position="57"/>
    </location>
</feature>
<dbReference type="PROSITE" id="PS00027">
    <property type="entry name" value="HOMEOBOX_1"/>
    <property type="match status" value="1"/>
</dbReference>
<accession>A0A8J1XFR7</accession>
<evidence type="ECO:0000256" key="11">
    <source>
        <dbReference type="SAM" id="MobiDB-lite"/>
    </source>
</evidence>
<keyword evidence="4 9" id="KW-0238">DNA-binding</keyword>
<keyword evidence="5 9" id="KW-0371">Homeobox</keyword>
<evidence type="ECO:0000256" key="7">
    <source>
        <dbReference type="ARBA" id="ARBA00023242"/>
    </source>
</evidence>
<feature type="region of interest" description="Disordered" evidence="11">
    <location>
        <begin position="43"/>
        <end position="85"/>
    </location>
</feature>
<sequence length="340" mass="38148">MSETVSSTDVSSNTKKENKQEIEIKEKHPDVLKSSFSISSILGCDKEETRSDEKENAYKLSTNQTDDSSTIQKQSEDSSQPSNDAKITITNDISASNKQGLTHAVEGVPRRPLHPGFPPFIDPRLLVAKAPWFPWIQPHPYLHLPGLHQSTGSHSLNSHQLTIGARPALHPALSPHKPTLESPCQSRDGQDPEDSDMDDQDDGDMKQVDATSAAESKMERKKKTRTVFSRSQVFQLESTFDMKRYLSSSERASLAASLHLTETQVKIWFQNRRNKWKRQIAAELEAANMAHAAQRMVRVPILYHDNIHQSSGTSPRVTTPQYNPMYLPLAQIRPSIQSSM</sequence>
<dbReference type="AlphaFoldDB" id="A0A8J1XFR7"/>
<feature type="compositionally biased region" description="Polar residues" evidence="11">
    <location>
        <begin position="1"/>
        <end position="13"/>
    </location>
</feature>
<evidence type="ECO:0000256" key="3">
    <source>
        <dbReference type="ARBA" id="ARBA00023015"/>
    </source>
</evidence>
<dbReference type="InterPro" id="IPR017970">
    <property type="entry name" value="Homeobox_CS"/>
</dbReference>
<evidence type="ECO:0000313" key="13">
    <source>
        <dbReference type="Proteomes" id="UP000749559"/>
    </source>
</evidence>
<dbReference type="Gene3D" id="1.10.10.60">
    <property type="entry name" value="Homeodomain-like"/>
    <property type="match status" value="1"/>
</dbReference>
<keyword evidence="7 9" id="KW-0539">Nucleus</keyword>
<feature type="compositionally biased region" description="Basic and acidic residues" evidence="11">
    <location>
        <begin position="14"/>
        <end position="29"/>
    </location>
</feature>
<dbReference type="GO" id="GO:0000977">
    <property type="term" value="F:RNA polymerase II transcription regulatory region sequence-specific DNA binding"/>
    <property type="evidence" value="ECO:0007669"/>
    <property type="project" value="TreeGrafter"/>
</dbReference>
<feature type="region of interest" description="Disordered" evidence="11">
    <location>
        <begin position="169"/>
        <end position="223"/>
    </location>
</feature>
<dbReference type="FunFam" id="1.10.10.60:FF:000053">
    <property type="entry name" value="H6 family homeobox 2"/>
    <property type="match status" value="1"/>
</dbReference>
<dbReference type="InterPro" id="IPR020479">
    <property type="entry name" value="HD_metazoa"/>
</dbReference>
<evidence type="ECO:0000256" key="4">
    <source>
        <dbReference type="ARBA" id="ARBA00023125"/>
    </source>
</evidence>
<evidence type="ECO:0000256" key="6">
    <source>
        <dbReference type="ARBA" id="ARBA00023163"/>
    </source>
</evidence>
<name>A0A8J1XFR7_OWEFU</name>
<evidence type="ECO:0000256" key="2">
    <source>
        <dbReference type="ARBA" id="ARBA00022473"/>
    </source>
</evidence>
<feature type="region of interest" description="Disordered" evidence="11">
    <location>
        <begin position="1"/>
        <end position="29"/>
    </location>
</feature>
<evidence type="ECO:0000256" key="1">
    <source>
        <dbReference type="ARBA" id="ARBA00004123"/>
    </source>
</evidence>
<dbReference type="PRINTS" id="PR00024">
    <property type="entry name" value="HOMEOBOX"/>
</dbReference>
<comment type="caution">
    <text evidence="12">The sequence shown here is derived from an EMBL/GenBank/DDBJ whole genome shotgun (WGS) entry which is preliminary data.</text>
</comment>
<feature type="compositionally biased region" description="Acidic residues" evidence="11">
    <location>
        <begin position="191"/>
        <end position="202"/>
    </location>
</feature>
<dbReference type="PANTHER" id="PTHR46110:SF3">
    <property type="entry name" value="HOMEOBOX PROTEIN HMX"/>
    <property type="match status" value="1"/>
</dbReference>
<evidence type="ECO:0000313" key="12">
    <source>
        <dbReference type="EMBL" id="CAH1784898.1"/>
    </source>
</evidence>
<comment type="subcellular location">
    <subcellularLocation>
        <location evidence="1 9 10">Nucleus</location>
    </subcellularLocation>
</comment>
<dbReference type="GO" id="GO:0005634">
    <property type="term" value="C:nucleus"/>
    <property type="evidence" value="ECO:0007669"/>
    <property type="project" value="UniProtKB-SubCell"/>
</dbReference>
<gene>
    <name evidence="12" type="ORF">OFUS_LOCUS11021</name>
</gene>
<dbReference type="PROSITE" id="PS50071">
    <property type="entry name" value="HOMEOBOX_2"/>
    <property type="match status" value="1"/>
</dbReference>
<dbReference type="InterPro" id="IPR009057">
    <property type="entry name" value="Homeodomain-like_sf"/>
</dbReference>
<dbReference type="GO" id="GO:0000981">
    <property type="term" value="F:DNA-binding transcription factor activity, RNA polymerase II-specific"/>
    <property type="evidence" value="ECO:0007669"/>
    <property type="project" value="InterPro"/>
</dbReference>
<dbReference type="SMART" id="SM00389">
    <property type="entry name" value="HOX"/>
    <property type="match status" value="1"/>
</dbReference>
<comment type="similarity">
    <text evidence="8">Belongs to the HMX homeobox family.</text>
</comment>
<dbReference type="PANTHER" id="PTHR46110">
    <property type="entry name" value="HOMEOBOX PROTEIN HMX"/>
    <property type="match status" value="1"/>
</dbReference>
<keyword evidence="3" id="KW-0805">Transcription regulation</keyword>
<dbReference type="InterPro" id="IPR051300">
    <property type="entry name" value="HMX_Homeobox_TF"/>
</dbReference>
<keyword evidence="13" id="KW-1185">Reference proteome</keyword>